<name>D4F3S4_EDWTA</name>
<comment type="caution">
    <text evidence="1">The sequence shown here is derived from an EMBL/GenBank/DDBJ whole genome shotgun (WGS) entry which is preliminary data.</text>
</comment>
<dbReference type="HOGENOM" id="CLU_3308775_0_0_6"/>
<gene>
    <name evidence="1" type="ORF">EDWATA_01389</name>
</gene>
<protein>
    <submittedName>
        <fullName evidence="1">Uncharacterized protein</fullName>
    </submittedName>
</protein>
<dbReference type="EMBL" id="ADGK01000071">
    <property type="protein sequence ID" value="EFE23562.1"/>
    <property type="molecule type" value="Genomic_DNA"/>
</dbReference>
<accession>D4F3S4</accession>
<organism evidence="1 2">
    <name type="scientific">Edwardsiella tarda ATCC 23685</name>
    <dbReference type="NCBI Taxonomy" id="500638"/>
    <lineage>
        <taxon>Bacteria</taxon>
        <taxon>Pseudomonadati</taxon>
        <taxon>Pseudomonadota</taxon>
        <taxon>Gammaproteobacteria</taxon>
        <taxon>Enterobacterales</taxon>
        <taxon>Hafniaceae</taxon>
        <taxon>Edwardsiella</taxon>
    </lineage>
</organism>
<dbReference type="Proteomes" id="UP000003692">
    <property type="component" value="Unassembled WGS sequence"/>
</dbReference>
<evidence type="ECO:0000313" key="2">
    <source>
        <dbReference type="Proteomes" id="UP000003692"/>
    </source>
</evidence>
<sequence>MWRLPGMSATKKIQVFSPPADTKNNSKSPPVLAAGFFSA</sequence>
<evidence type="ECO:0000313" key="1">
    <source>
        <dbReference type="EMBL" id="EFE23562.1"/>
    </source>
</evidence>
<dbReference type="AlphaFoldDB" id="D4F3S4"/>
<reference evidence="1 2" key="1">
    <citation type="submission" date="2010-02" db="EMBL/GenBank/DDBJ databases">
        <authorList>
            <person name="Weinstock G."/>
            <person name="Sodergren E."/>
            <person name="Clifton S."/>
            <person name="Fulton L."/>
            <person name="Fulton B."/>
            <person name="Courtney L."/>
            <person name="Fronick C."/>
            <person name="Harrison M."/>
            <person name="Strong C."/>
            <person name="Farmer C."/>
            <person name="Delahaunty K."/>
            <person name="Markovic C."/>
            <person name="Hall O."/>
            <person name="Minx P."/>
            <person name="Tomlinson C."/>
            <person name="Mitreva M."/>
            <person name="Nelson J."/>
            <person name="Hou S."/>
            <person name="Wollam A."/>
            <person name="Pepin K.H."/>
            <person name="Johnson M."/>
            <person name="Bhonagiri V."/>
            <person name="Zhang X."/>
            <person name="Suruliraj S."/>
            <person name="Warren W."/>
            <person name="Chinwalla A."/>
            <person name="Mardis E.R."/>
            <person name="Wilson R.K."/>
        </authorList>
    </citation>
    <scope>NUCLEOTIDE SEQUENCE [LARGE SCALE GENOMIC DNA]</scope>
    <source>
        <strain evidence="1 2">ATCC 23685</strain>
    </source>
</reference>
<proteinExistence type="predicted"/>